<dbReference type="InterPro" id="IPR029055">
    <property type="entry name" value="Ntn_hydrolases_N"/>
</dbReference>
<keyword evidence="3" id="KW-0732">Signal</keyword>
<dbReference type="Pfam" id="PF02275">
    <property type="entry name" value="CBAH"/>
    <property type="match status" value="1"/>
</dbReference>
<keyword evidence="2 5" id="KW-0378">Hydrolase</keyword>
<dbReference type="SUPFAM" id="SSF56235">
    <property type="entry name" value="N-terminal nucleophile aminohydrolases (Ntn hydrolases)"/>
    <property type="match status" value="1"/>
</dbReference>
<protein>
    <submittedName>
        <fullName evidence="5">Hydrolase</fullName>
    </submittedName>
</protein>
<evidence type="ECO:0000256" key="3">
    <source>
        <dbReference type="SAM" id="SignalP"/>
    </source>
</evidence>
<evidence type="ECO:0000256" key="2">
    <source>
        <dbReference type="ARBA" id="ARBA00022801"/>
    </source>
</evidence>
<keyword evidence="6" id="KW-1185">Reference proteome</keyword>
<feature type="domain" description="Choloylglycine hydrolase/NAAA C-terminal" evidence="4">
    <location>
        <begin position="27"/>
        <end position="213"/>
    </location>
</feature>
<organism evidence="5 6">
    <name type="scientific">Vibrio comitans NBRC 102076</name>
    <dbReference type="NCBI Taxonomy" id="1219078"/>
    <lineage>
        <taxon>Bacteria</taxon>
        <taxon>Pseudomonadati</taxon>
        <taxon>Pseudomonadota</taxon>
        <taxon>Gammaproteobacteria</taxon>
        <taxon>Vibrionales</taxon>
        <taxon>Vibrionaceae</taxon>
        <taxon>Vibrio</taxon>
    </lineage>
</organism>
<evidence type="ECO:0000259" key="4">
    <source>
        <dbReference type="Pfam" id="PF02275"/>
    </source>
</evidence>
<name>A0A4Y3IMW8_9VIBR</name>
<reference evidence="5 6" key="1">
    <citation type="submission" date="2019-06" db="EMBL/GenBank/DDBJ databases">
        <title>Whole genome shotgun sequence of Vibrio comitans NBRC 102076.</title>
        <authorList>
            <person name="Hosoyama A."/>
            <person name="Uohara A."/>
            <person name="Ohji S."/>
            <person name="Ichikawa N."/>
        </authorList>
    </citation>
    <scope>NUCLEOTIDE SEQUENCE [LARGE SCALE GENOMIC DNA]</scope>
    <source>
        <strain evidence="5 6">NBRC 102076</strain>
    </source>
</reference>
<dbReference type="RefSeq" id="WP_167495367.1">
    <property type="nucleotide sequence ID" value="NZ_BJLH01000008.1"/>
</dbReference>
<gene>
    <name evidence="5" type="ORF">VCO01S_20260</name>
</gene>
<dbReference type="PANTHER" id="PTHR35527:SF2">
    <property type="entry name" value="HYDROLASE"/>
    <property type="match status" value="1"/>
</dbReference>
<dbReference type="GO" id="GO:0016787">
    <property type="term" value="F:hydrolase activity"/>
    <property type="evidence" value="ECO:0007669"/>
    <property type="project" value="UniProtKB-KW"/>
</dbReference>
<dbReference type="InterPro" id="IPR052193">
    <property type="entry name" value="Peptidase_C59"/>
</dbReference>
<evidence type="ECO:0000256" key="1">
    <source>
        <dbReference type="ARBA" id="ARBA00006625"/>
    </source>
</evidence>
<feature type="signal peptide" evidence="3">
    <location>
        <begin position="1"/>
        <end position="26"/>
    </location>
</feature>
<evidence type="ECO:0000313" key="6">
    <source>
        <dbReference type="Proteomes" id="UP000318242"/>
    </source>
</evidence>
<proteinExistence type="inferred from homology"/>
<dbReference type="AlphaFoldDB" id="A0A4Y3IMW8"/>
<comment type="similarity">
    <text evidence="1">Belongs to the peptidase C59 family.</text>
</comment>
<evidence type="ECO:0000313" key="5">
    <source>
        <dbReference type="EMBL" id="GEA60833.1"/>
    </source>
</evidence>
<dbReference type="Gene3D" id="3.60.60.10">
    <property type="entry name" value="Penicillin V Acylase, Chain A"/>
    <property type="match status" value="1"/>
</dbReference>
<dbReference type="EMBL" id="BJLH01000008">
    <property type="protein sequence ID" value="GEA60833.1"/>
    <property type="molecule type" value="Genomic_DNA"/>
</dbReference>
<dbReference type="Proteomes" id="UP000318242">
    <property type="component" value="Unassembled WGS sequence"/>
</dbReference>
<comment type="caution">
    <text evidence="5">The sequence shown here is derived from an EMBL/GenBank/DDBJ whole genome shotgun (WGS) entry which is preliminary data.</text>
</comment>
<sequence>MIKNIITLSIAATVAATSLLPNTADACTRMLWNTNNDFVIVGRNEDYFSASAPTLVKTPHGVSRKGSNESNTPTISWTVKYGSVVAYANNRFPMDGMNEKGLTARTLYFNEGDIDQHAATDTSKPVLQADHWVSYILDNFSNIEDAVNALKQLRLTAIHGGYSYVESPKHLSMADASGDSAIIEIQNGELKIFHGKQYTVMTNPPNIQTQMEDAHNRAIDANDGSFPSTWGAEDRFQKAQYWLNNMPNIKPSDGMNAAYGFMYSALGTTAFVPGIPLPEEDKAVGEKILKHTKPEDSYGVATYLQSISDLTNRHYRFKSLLAPADVYLDLNSMDWSAQQKVAVIPRIDRYAQQGLQGNIAEAFTPINEPDIYQQNVIN</sequence>
<dbReference type="InterPro" id="IPR029132">
    <property type="entry name" value="CBAH/NAAA_C"/>
</dbReference>
<feature type="chain" id="PRO_5021344339" evidence="3">
    <location>
        <begin position="27"/>
        <end position="378"/>
    </location>
</feature>
<dbReference type="PANTHER" id="PTHR35527">
    <property type="entry name" value="CHOLOYLGLYCINE HYDROLASE"/>
    <property type="match status" value="1"/>
</dbReference>
<accession>A0A4Y3IMW8</accession>